<evidence type="ECO:0000256" key="1">
    <source>
        <dbReference type="ARBA" id="ARBA00001450"/>
    </source>
</evidence>
<dbReference type="PANTHER" id="PTHR12714:SF9">
    <property type="entry name" value="PROTEIN-S-ISOPRENYLCYSTEINE O-METHYLTRANSFERASE"/>
    <property type="match status" value="1"/>
</dbReference>
<keyword evidence="8 13" id="KW-0812">Transmembrane</keyword>
<keyword evidence="9 13" id="KW-1133">Transmembrane helix</keyword>
<dbReference type="GO" id="GO:0005789">
    <property type="term" value="C:endoplasmic reticulum membrane"/>
    <property type="evidence" value="ECO:0007669"/>
    <property type="project" value="UniProtKB-SubCell"/>
</dbReference>
<keyword evidence="13" id="KW-0256">Endoplasmic reticulum</keyword>
<feature type="transmembrane region" description="Helical" evidence="13">
    <location>
        <begin position="12"/>
        <end position="32"/>
    </location>
</feature>
<evidence type="ECO:0000256" key="2">
    <source>
        <dbReference type="ARBA" id="ARBA00004141"/>
    </source>
</evidence>
<dbReference type="InterPro" id="IPR007269">
    <property type="entry name" value="ICMT_MeTrfase"/>
</dbReference>
<evidence type="ECO:0000256" key="11">
    <source>
        <dbReference type="ARBA" id="ARBA00023572"/>
    </source>
</evidence>
<dbReference type="OrthoDB" id="422086at2759"/>
<keyword evidence="5 13" id="KW-0489">Methyltransferase</keyword>
<keyword evidence="15" id="KW-1185">Reference proteome</keyword>
<accession>A0A8J2HIF2</accession>
<evidence type="ECO:0000256" key="9">
    <source>
        <dbReference type="ARBA" id="ARBA00022989"/>
    </source>
</evidence>
<dbReference type="EC" id="2.1.1.100" evidence="4 13"/>
<organism evidence="14 15">
    <name type="scientific">Cotesia congregata</name>
    <name type="common">Parasitoid wasp</name>
    <name type="synonym">Apanteles congregatus</name>
    <dbReference type="NCBI Taxonomy" id="51543"/>
    <lineage>
        <taxon>Eukaryota</taxon>
        <taxon>Metazoa</taxon>
        <taxon>Ecdysozoa</taxon>
        <taxon>Arthropoda</taxon>
        <taxon>Hexapoda</taxon>
        <taxon>Insecta</taxon>
        <taxon>Pterygota</taxon>
        <taxon>Neoptera</taxon>
        <taxon>Endopterygota</taxon>
        <taxon>Hymenoptera</taxon>
        <taxon>Apocrita</taxon>
        <taxon>Ichneumonoidea</taxon>
        <taxon>Braconidae</taxon>
        <taxon>Microgastrinae</taxon>
        <taxon>Cotesia</taxon>
    </lineage>
</organism>
<dbReference type="AlphaFoldDB" id="A0A8J2HIF2"/>
<comment type="subcellular location">
    <subcellularLocation>
        <location evidence="13">Endoplasmic reticulum membrane</location>
        <topology evidence="13">Multi-pass membrane protein</topology>
    </subcellularLocation>
    <subcellularLocation>
        <location evidence="2">Membrane</location>
        <topology evidence="2">Multi-pass membrane protein</topology>
    </subcellularLocation>
</comment>
<feature type="transmembrane region" description="Helical" evidence="13">
    <location>
        <begin position="39"/>
        <end position="60"/>
    </location>
</feature>
<comment type="catalytic activity">
    <reaction evidence="1 13">
        <text>[protein]-C-terminal S-[(2E,6E)-farnesyl]-L-cysteine + S-adenosyl-L-methionine = [protein]-C-terminal S-[(2E,6E)-farnesyl]-L-cysteine methyl ester + S-adenosyl-L-homocysteine</text>
        <dbReference type="Rhea" id="RHEA:21672"/>
        <dbReference type="Rhea" id="RHEA-COMP:12125"/>
        <dbReference type="Rhea" id="RHEA-COMP:12126"/>
        <dbReference type="ChEBI" id="CHEBI:57856"/>
        <dbReference type="ChEBI" id="CHEBI:59789"/>
        <dbReference type="ChEBI" id="CHEBI:90510"/>
        <dbReference type="ChEBI" id="CHEBI:90511"/>
        <dbReference type="EC" id="2.1.1.100"/>
    </reaction>
</comment>
<dbReference type="EMBL" id="CAJNRD030001123">
    <property type="protein sequence ID" value="CAG5102322.1"/>
    <property type="molecule type" value="Genomic_DNA"/>
</dbReference>
<reference evidence="14" key="1">
    <citation type="submission" date="2021-04" db="EMBL/GenBank/DDBJ databases">
        <authorList>
            <person name="Chebbi M.A.C M."/>
        </authorList>
    </citation>
    <scope>NUCLEOTIDE SEQUENCE</scope>
</reference>
<comment type="function">
    <text evidence="11">Catalyzes the post-translational methylation of isoprenylated C-terminal cysteine residues.</text>
</comment>
<evidence type="ECO:0000256" key="6">
    <source>
        <dbReference type="ARBA" id="ARBA00022679"/>
    </source>
</evidence>
<dbReference type="InterPro" id="IPR025770">
    <property type="entry name" value="PPMT_MeTrfase"/>
</dbReference>
<evidence type="ECO:0000256" key="12">
    <source>
        <dbReference type="ARBA" id="ARBA00023656"/>
    </source>
</evidence>
<dbReference type="Proteomes" id="UP000786811">
    <property type="component" value="Unassembled WGS sequence"/>
</dbReference>
<comment type="caution">
    <text evidence="14">The sequence shown here is derived from an EMBL/GenBank/DDBJ whole genome shotgun (WGS) entry which is preliminary data.</text>
</comment>
<evidence type="ECO:0000256" key="8">
    <source>
        <dbReference type="ARBA" id="ARBA00022692"/>
    </source>
</evidence>
<evidence type="ECO:0000256" key="10">
    <source>
        <dbReference type="ARBA" id="ARBA00023136"/>
    </source>
</evidence>
<keyword evidence="7 13" id="KW-0949">S-adenosyl-L-methionine</keyword>
<feature type="transmembrane region" description="Helical" evidence="13">
    <location>
        <begin position="97"/>
        <end position="117"/>
    </location>
</feature>
<dbReference type="GO" id="GO:0004671">
    <property type="term" value="F:protein C-terminal S-isoprenylcysteine carboxyl O-methyltransferase activity"/>
    <property type="evidence" value="ECO:0007669"/>
    <property type="project" value="UniProtKB-EC"/>
</dbReference>
<gene>
    <name evidence="14" type="ORF">HICCMSTLAB_LOCUS10957</name>
</gene>
<feature type="transmembrane region" description="Helical" evidence="13">
    <location>
        <begin position="66"/>
        <end position="90"/>
    </location>
</feature>
<keyword evidence="10 13" id="KW-0472">Membrane</keyword>
<evidence type="ECO:0000256" key="13">
    <source>
        <dbReference type="RuleBase" id="RU362022"/>
    </source>
</evidence>
<dbReference type="Pfam" id="PF04140">
    <property type="entry name" value="ICMT"/>
    <property type="match status" value="1"/>
</dbReference>
<name>A0A8J2HIF2_COTCN</name>
<dbReference type="PROSITE" id="PS51564">
    <property type="entry name" value="SAM_ICMT"/>
    <property type="match status" value="1"/>
</dbReference>
<evidence type="ECO:0000313" key="15">
    <source>
        <dbReference type="Proteomes" id="UP000786811"/>
    </source>
</evidence>
<dbReference type="Gene3D" id="1.20.120.1630">
    <property type="match status" value="1"/>
</dbReference>
<evidence type="ECO:0000256" key="4">
    <source>
        <dbReference type="ARBA" id="ARBA00012151"/>
    </source>
</evidence>
<proteinExistence type="inferred from homology"/>
<dbReference type="PANTHER" id="PTHR12714">
    <property type="entry name" value="PROTEIN-S ISOPRENYLCYSTEINE O-METHYLTRANSFERASE"/>
    <property type="match status" value="1"/>
</dbReference>
<protein>
    <recommendedName>
        <fullName evidence="12 13">Protein-S-isoprenylcysteine O-methyltransferase</fullName>
        <ecNumber evidence="4 13">2.1.1.100</ecNumber>
    </recommendedName>
</protein>
<feature type="transmembrane region" description="Helical" evidence="13">
    <location>
        <begin position="162"/>
        <end position="181"/>
    </location>
</feature>
<keyword evidence="6" id="KW-0808">Transferase</keyword>
<evidence type="ECO:0000256" key="5">
    <source>
        <dbReference type="ARBA" id="ARBA00022603"/>
    </source>
</evidence>
<evidence type="ECO:0000313" key="14">
    <source>
        <dbReference type="EMBL" id="CAG5102322.1"/>
    </source>
</evidence>
<evidence type="ECO:0000256" key="3">
    <source>
        <dbReference type="ARBA" id="ARBA00009140"/>
    </source>
</evidence>
<dbReference type="GO" id="GO:0032259">
    <property type="term" value="P:methylation"/>
    <property type="evidence" value="ECO:0007669"/>
    <property type="project" value="UniProtKB-KW"/>
</dbReference>
<evidence type="ECO:0000256" key="7">
    <source>
        <dbReference type="ARBA" id="ARBA00022691"/>
    </source>
</evidence>
<sequence length="288" mass="33449">MILCYEGKVGLGSFITSLIIATLPEILLWIEFSCYIHQLLVNVWLIHLFQYGFLNLLIFLTFKGLLYQVAVRSAFLGYIFGVGILIFILASLSWRCFGIYITVLSFFHFSEFFTIAWTNPKAVSIDSFILNHSLAYNTAACSSWIEYFLERYYYPQLKSPDFISYVGLIICICGEIVRKLAMFTARDNFNHLVQMEKSKTHQLVTNGVYKFVRHPSYVGWFYWSIGTQLILKNPVCLLAYAVASWQFFYNRVILEEITLLRFFGEDYIKYQENVGTGLPFISGYKLNT</sequence>
<comment type="similarity">
    <text evidence="3 13">Belongs to the class VI-like SAM-binding methyltransferase superfamily. Isoprenylcysteine carboxyl methyltransferase family.</text>
</comment>